<dbReference type="PROSITE" id="PS51257">
    <property type="entry name" value="PROKAR_LIPOPROTEIN"/>
    <property type="match status" value="1"/>
</dbReference>
<evidence type="ECO:0000313" key="4">
    <source>
        <dbReference type="Proteomes" id="UP000548867"/>
    </source>
</evidence>
<dbReference type="Gene3D" id="1.20.1260.10">
    <property type="match status" value="1"/>
</dbReference>
<dbReference type="Pfam" id="PF13628">
    <property type="entry name" value="DUF4142"/>
    <property type="match status" value="1"/>
</dbReference>
<dbReference type="PANTHER" id="PTHR38593">
    <property type="entry name" value="BLR2558 PROTEIN"/>
    <property type="match status" value="1"/>
</dbReference>
<dbReference type="AlphaFoldDB" id="A0A7W6CHK5"/>
<dbReference type="Proteomes" id="UP000548867">
    <property type="component" value="Unassembled WGS sequence"/>
</dbReference>
<dbReference type="InterPro" id="IPR012347">
    <property type="entry name" value="Ferritin-like"/>
</dbReference>
<name>A0A7W6CHK5_9SPHN</name>
<dbReference type="InterPro" id="IPR025419">
    <property type="entry name" value="DUF4142"/>
</dbReference>
<proteinExistence type="predicted"/>
<keyword evidence="4" id="KW-1185">Reference proteome</keyword>
<organism evidence="3 4">
    <name type="scientific">Novosphingobium sediminicola</name>
    <dbReference type="NCBI Taxonomy" id="563162"/>
    <lineage>
        <taxon>Bacteria</taxon>
        <taxon>Pseudomonadati</taxon>
        <taxon>Pseudomonadota</taxon>
        <taxon>Alphaproteobacteria</taxon>
        <taxon>Sphingomonadales</taxon>
        <taxon>Sphingomonadaceae</taxon>
        <taxon>Novosphingobium</taxon>
    </lineage>
</organism>
<feature type="compositionally biased region" description="Polar residues" evidence="1">
    <location>
        <begin position="26"/>
        <end position="37"/>
    </location>
</feature>
<protein>
    <submittedName>
        <fullName evidence="3">Putative membrane protein</fullName>
    </submittedName>
</protein>
<accession>A0A7W6CHK5</accession>
<dbReference type="RefSeq" id="WP_183627517.1">
    <property type="nucleotide sequence ID" value="NZ_JACIDX010000015.1"/>
</dbReference>
<dbReference type="PANTHER" id="PTHR38593:SF1">
    <property type="entry name" value="BLR2558 PROTEIN"/>
    <property type="match status" value="1"/>
</dbReference>
<evidence type="ECO:0000313" key="3">
    <source>
        <dbReference type="EMBL" id="MBB3956654.1"/>
    </source>
</evidence>
<comment type="caution">
    <text evidence="3">The sequence shown here is derived from an EMBL/GenBank/DDBJ whole genome shotgun (WGS) entry which is preliminary data.</text>
</comment>
<sequence length="197" mass="20984">MKYSLLIIAPVLMLAACDKKPENGPENVNATEGTVATDSGPDVTLPHLTLQPTDARTYLDKAAAGDSFEIESSRALLKTSKNPAVRNFANMMISAHQESSRKLRGAAEKLKLAAGATSLSQDQQQKLDAIKSAAAADVDQLYLTSQRSAHNDALDLHRHYASDGDTPALKEAAGAIAPVVQKHLDELDKLTKPQDGA</sequence>
<dbReference type="EMBL" id="JACIDX010000015">
    <property type="protein sequence ID" value="MBB3956654.1"/>
    <property type="molecule type" value="Genomic_DNA"/>
</dbReference>
<evidence type="ECO:0000256" key="1">
    <source>
        <dbReference type="SAM" id="MobiDB-lite"/>
    </source>
</evidence>
<feature type="region of interest" description="Disordered" evidence="1">
    <location>
        <begin position="21"/>
        <end position="42"/>
    </location>
</feature>
<feature type="domain" description="DUF4142" evidence="2">
    <location>
        <begin position="55"/>
        <end position="190"/>
    </location>
</feature>
<evidence type="ECO:0000259" key="2">
    <source>
        <dbReference type="Pfam" id="PF13628"/>
    </source>
</evidence>
<reference evidence="3 4" key="1">
    <citation type="submission" date="2020-08" db="EMBL/GenBank/DDBJ databases">
        <title>Genomic Encyclopedia of Type Strains, Phase IV (KMG-IV): sequencing the most valuable type-strain genomes for metagenomic binning, comparative biology and taxonomic classification.</title>
        <authorList>
            <person name="Goeker M."/>
        </authorList>
    </citation>
    <scope>NUCLEOTIDE SEQUENCE [LARGE SCALE GENOMIC DNA]</scope>
    <source>
        <strain evidence="3 4">DSM 27057</strain>
    </source>
</reference>
<gene>
    <name evidence="3" type="ORF">GGR38_003620</name>
</gene>